<dbReference type="Gene3D" id="3.40.50.10320">
    <property type="entry name" value="LmbE-like"/>
    <property type="match status" value="1"/>
</dbReference>
<dbReference type="SUPFAM" id="SSF102588">
    <property type="entry name" value="LmbE-like"/>
    <property type="match status" value="1"/>
</dbReference>
<evidence type="ECO:0000313" key="3">
    <source>
        <dbReference type="Proteomes" id="UP001247307"/>
    </source>
</evidence>
<dbReference type="EMBL" id="JAVDUI010000001">
    <property type="protein sequence ID" value="MDR6891436.1"/>
    <property type="molecule type" value="Genomic_DNA"/>
</dbReference>
<gene>
    <name evidence="2" type="ORF">J2S35_000376</name>
</gene>
<dbReference type="GO" id="GO:0016811">
    <property type="term" value="F:hydrolase activity, acting on carbon-nitrogen (but not peptide) bonds, in linear amides"/>
    <property type="evidence" value="ECO:0007669"/>
    <property type="project" value="TreeGrafter"/>
</dbReference>
<organism evidence="2 3">
    <name type="scientific">Falsarthrobacter nasiphocae</name>
    <dbReference type="NCBI Taxonomy" id="189863"/>
    <lineage>
        <taxon>Bacteria</taxon>
        <taxon>Bacillati</taxon>
        <taxon>Actinomycetota</taxon>
        <taxon>Actinomycetes</taxon>
        <taxon>Micrococcales</taxon>
        <taxon>Micrococcaceae</taxon>
        <taxon>Falsarthrobacter</taxon>
    </lineage>
</organism>
<name>A0AAE3YGM3_9MICC</name>
<dbReference type="Proteomes" id="UP001247307">
    <property type="component" value="Unassembled WGS sequence"/>
</dbReference>
<evidence type="ECO:0000313" key="2">
    <source>
        <dbReference type="EMBL" id="MDR6891436.1"/>
    </source>
</evidence>
<dbReference type="AlphaFoldDB" id="A0AAE3YGM3"/>
<dbReference type="Pfam" id="PF02585">
    <property type="entry name" value="PIG-L"/>
    <property type="match status" value="1"/>
</dbReference>
<dbReference type="InterPro" id="IPR003737">
    <property type="entry name" value="GlcNAc_PI_deacetylase-related"/>
</dbReference>
<evidence type="ECO:0000256" key="1">
    <source>
        <dbReference type="ARBA" id="ARBA00022833"/>
    </source>
</evidence>
<proteinExistence type="predicted"/>
<accession>A0AAE3YGM3</accession>
<dbReference type="InterPro" id="IPR024078">
    <property type="entry name" value="LmbE-like_dom_sf"/>
</dbReference>
<keyword evidence="3" id="KW-1185">Reference proteome</keyword>
<reference evidence="2" key="1">
    <citation type="submission" date="2023-07" db="EMBL/GenBank/DDBJ databases">
        <title>Sequencing the genomes of 1000 actinobacteria strains.</title>
        <authorList>
            <person name="Klenk H.-P."/>
        </authorList>
    </citation>
    <scope>NUCLEOTIDE SEQUENCE</scope>
    <source>
        <strain evidence="2">DSM 13988</strain>
    </source>
</reference>
<keyword evidence="1" id="KW-0862">Zinc</keyword>
<protein>
    <submittedName>
        <fullName evidence="2">LmbE family N-acetylglucosaminyl deacetylase</fullName>
    </submittedName>
</protein>
<dbReference type="GO" id="GO:0016137">
    <property type="term" value="P:glycoside metabolic process"/>
    <property type="evidence" value="ECO:0007669"/>
    <property type="project" value="UniProtKB-ARBA"/>
</dbReference>
<sequence length="278" mass="29983">MTEHPATETSSAESPAAALPSLAFSGDSRAGAALADVRTALVFFAHPDDVDFGAGGTVACLARRGVKVVYCVMTDGDAGGFDDDSRAAIVETRRAEQRRAAEIAGAADVVFLGERDGYLAPSHELIGRVVALMREHRPQIVFSLHPERAWSSLHRSHPDHLACGEIVTRAAFPAVENNYAYEHLRAQGLEAYRLPWLFLFAGPDERTNLRVDVTEAVDTKLRALDVHLSQHPDPEAMRETVRAQLRASADSGQWAAPVTAAEEFHAVCVNGPGTFAGF</sequence>
<dbReference type="PANTHER" id="PTHR12993">
    <property type="entry name" value="N-ACETYLGLUCOSAMINYL-PHOSPHATIDYLINOSITOL DE-N-ACETYLASE-RELATED"/>
    <property type="match status" value="1"/>
</dbReference>
<comment type="caution">
    <text evidence="2">The sequence shown here is derived from an EMBL/GenBank/DDBJ whole genome shotgun (WGS) entry which is preliminary data.</text>
</comment>
<dbReference type="PANTHER" id="PTHR12993:SF28">
    <property type="entry name" value="LMBE FAMILY PROTEIN"/>
    <property type="match status" value="1"/>
</dbReference>